<dbReference type="InterPro" id="IPR025983">
    <property type="entry name" value="Cys_rich_CPCC"/>
</dbReference>
<gene>
    <name evidence="5" type="ORF">GCM10018781_16400</name>
</gene>
<dbReference type="SUPFAM" id="SSF52038">
    <property type="entry name" value="Barstar-related"/>
    <property type="match status" value="1"/>
</dbReference>
<dbReference type="Gene3D" id="3.30.370.10">
    <property type="entry name" value="Barstar-like"/>
    <property type="match status" value="1"/>
</dbReference>
<comment type="caution">
    <text evidence="5">The sequence shown here is derived from an EMBL/GenBank/DDBJ whole genome shotgun (WGS) entry which is preliminary data.</text>
</comment>
<dbReference type="InterPro" id="IPR035905">
    <property type="entry name" value="Barstar-like_sf"/>
</dbReference>
<comment type="similarity">
    <text evidence="1">Belongs to the barstar family.</text>
</comment>
<evidence type="ECO:0000256" key="1">
    <source>
        <dbReference type="ARBA" id="ARBA00006845"/>
    </source>
</evidence>
<evidence type="ECO:0000256" key="2">
    <source>
        <dbReference type="SAM" id="MobiDB-lite"/>
    </source>
</evidence>
<accession>A0A919KMW5</accession>
<feature type="region of interest" description="Disordered" evidence="2">
    <location>
        <begin position="237"/>
        <end position="279"/>
    </location>
</feature>
<dbReference type="AlphaFoldDB" id="A0A919KMW5"/>
<sequence>MAAPVKTGAMDTRRPCPCCGRLVFDLAEGWPGSGINCPVCHWEDDAAQLRWPLMPGGANQVPLVQAQRNFQEIGAFDHPGLRFVRPPAADEPTAPGWRPVDPANDVFEDWRDEDHRSFPDDPSALCWWLPSFWGLPADPDPAPGRHVVVDVGQVRSERDLHAVLKRELGFPAFYGMNWDAFRDAVTGLVAMPDNLTFVHWAELELRAPSAAALLRRLLTEARAFALAHGVGFNVGYDQDDRQDRGGSVPSAGTEGSSDPGGRPRTSDTPEPIRRTAVSC</sequence>
<organism evidence="5 6">
    <name type="scientific">Kitasatospora indigofera</name>
    <dbReference type="NCBI Taxonomy" id="67307"/>
    <lineage>
        <taxon>Bacteria</taxon>
        <taxon>Bacillati</taxon>
        <taxon>Actinomycetota</taxon>
        <taxon>Actinomycetes</taxon>
        <taxon>Kitasatosporales</taxon>
        <taxon>Streptomycetaceae</taxon>
        <taxon>Kitasatospora</taxon>
    </lineage>
</organism>
<dbReference type="InterPro" id="IPR000468">
    <property type="entry name" value="Barstar"/>
</dbReference>
<reference evidence="5" key="1">
    <citation type="journal article" date="2014" name="Int. J. Syst. Evol. Microbiol.">
        <title>Complete genome sequence of Corynebacterium casei LMG S-19264T (=DSM 44701T), isolated from a smear-ripened cheese.</title>
        <authorList>
            <consortium name="US DOE Joint Genome Institute (JGI-PGF)"/>
            <person name="Walter F."/>
            <person name="Albersmeier A."/>
            <person name="Kalinowski J."/>
            <person name="Ruckert C."/>
        </authorList>
    </citation>
    <scope>NUCLEOTIDE SEQUENCE</scope>
    <source>
        <strain evidence="5">JCM 4646</strain>
    </source>
</reference>
<dbReference type="Pfam" id="PF14206">
    <property type="entry name" value="Cys_rich_CPCC"/>
    <property type="match status" value="1"/>
</dbReference>
<protein>
    <recommendedName>
        <fullName evidence="7">Barstar (barnase inhibitor) domain-containing protein</fullName>
    </recommendedName>
</protein>
<feature type="compositionally biased region" description="Basic and acidic residues" evidence="2">
    <location>
        <begin position="264"/>
        <end position="273"/>
    </location>
</feature>
<feature type="domain" description="Cysteine-rich CPCC" evidence="4">
    <location>
        <begin position="15"/>
        <end position="91"/>
    </location>
</feature>
<evidence type="ECO:0000313" key="5">
    <source>
        <dbReference type="EMBL" id="GHH64888.1"/>
    </source>
</evidence>
<keyword evidence="6" id="KW-1185">Reference proteome</keyword>
<evidence type="ECO:0008006" key="7">
    <source>
        <dbReference type="Google" id="ProtNLM"/>
    </source>
</evidence>
<evidence type="ECO:0000259" key="4">
    <source>
        <dbReference type="Pfam" id="PF14206"/>
    </source>
</evidence>
<dbReference type="Proteomes" id="UP000617734">
    <property type="component" value="Unassembled WGS sequence"/>
</dbReference>
<proteinExistence type="inferred from homology"/>
<reference evidence="5" key="2">
    <citation type="submission" date="2020-09" db="EMBL/GenBank/DDBJ databases">
        <authorList>
            <person name="Sun Q."/>
            <person name="Ohkuma M."/>
        </authorList>
    </citation>
    <scope>NUCLEOTIDE SEQUENCE</scope>
    <source>
        <strain evidence="5">JCM 4646</strain>
    </source>
</reference>
<evidence type="ECO:0000259" key="3">
    <source>
        <dbReference type="Pfam" id="PF01337"/>
    </source>
</evidence>
<dbReference type="EMBL" id="BNBO01000006">
    <property type="protein sequence ID" value="GHH64888.1"/>
    <property type="molecule type" value="Genomic_DNA"/>
</dbReference>
<dbReference type="Pfam" id="PF01337">
    <property type="entry name" value="Barstar"/>
    <property type="match status" value="1"/>
</dbReference>
<feature type="domain" description="Barstar (barnase inhibitor)" evidence="3">
    <location>
        <begin position="146"/>
        <end position="235"/>
    </location>
</feature>
<evidence type="ECO:0000313" key="6">
    <source>
        <dbReference type="Proteomes" id="UP000617734"/>
    </source>
</evidence>
<name>A0A919KMW5_9ACTN</name>